<proteinExistence type="predicted"/>
<dbReference type="EMBL" id="CP083974">
    <property type="protein sequence ID" value="UZF42845.1"/>
    <property type="molecule type" value="Genomic_DNA"/>
</dbReference>
<name>A0AA47A7N1_RHORH</name>
<dbReference type="InterPro" id="IPR036388">
    <property type="entry name" value="WH-like_DNA-bd_sf"/>
</dbReference>
<dbReference type="Gene3D" id="1.10.10.10">
    <property type="entry name" value="Winged helix-like DNA-binding domain superfamily/Winged helix DNA-binding domain"/>
    <property type="match status" value="1"/>
</dbReference>
<dbReference type="RefSeq" id="WP_080968338.1">
    <property type="nucleotide sequence ID" value="NZ_CP083974.1"/>
</dbReference>
<accession>A0AA47A7N1</accession>
<reference evidence="1 2" key="1">
    <citation type="journal article" date="2021" name="Front. Microbiol.">
        <title>Bacterial Transformation of Aromatic Monomers in Softwood Black Liquor.</title>
        <authorList>
            <person name="Navas L.E."/>
            <person name="Dexter G."/>
            <person name="Liu J."/>
            <person name="Levy-Booth D."/>
            <person name="Cho M."/>
            <person name="Jang S.K."/>
            <person name="Mansfield S.D."/>
            <person name="Renneckar S."/>
            <person name="Mohn W.W."/>
            <person name="Eltis L.D."/>
        </authorList>
    </citation>
    <scope>NUCLEOTIDE SEQUENCE [LARGE SCALE GENOMIC DNA]</scope>
    <source>
        <strain evidence="1 2">GD02</strain>
    </source>
</reference>
<dbReference type="InterPro" id="IPR036390">
    <property type="entry name" value="WH_DNA-bd_sf"/>
</dbReference>
<protein>
    <submittedName>
        <fullName evidence="1">Uncharacterized protein</fullName>
    </submittedName>
</protein>
<dbReference type="AlphaFoldDB" id="A0AA47A7N1"/>
<dbReference type="Proteomes" id="UP001162740">
    <property type="component" value="Chromosome"/>
</dbReference>
<evidence type="ECO:0000313" key="2">
    <source>
        <dbReference type="Proteomes" id="UP001162740"/>
    </source>
</evidence>
<organism evidence="1 2">
    <name type="scientific">Rhodococcus rhodochrous</name>
    <dbReference type="NCBI Taxonomy" id="1829"/>
    <lineage>
        <taxon>Bacteria</taxon>
        <taxon>Bacillati</taxon>
        <taxon>Actinomycetota</taxon>
        <taxon>Actinomycetes</taxon>
        <taxon>Mycobacteriales</taxon>
        <taxon>Nocardiaceae</taxon>
        <taxon>Rhodococcus</taxon>
    </lineage>
</organism>
<sequence>MIAFGPQLIGRTEKALNALLAVALADEDLVETQWVALRLAERSDGSRALAALLHDTTYAPDTAEVVDSLIARGLVRDDRLSASGRDAVARIEHRIEELTSGIWDAVDPSDRAAAERALNTVLDRARSVLATR</sequence>
<gene>
    <name evidence="1" type="ORF">KUM34_012960</name>
</gene>
<dbReference type="SUPFAM" id="SSF46785">
    <property type="entry name" value="Winged helix' DNA-binding domain"/>
    <property type="match status" value="1"/>
</dbReference>
<evidence type="ECO:0000313" key="1">
    <source>
        <dbReference type="EMBL" id="UZF42845.1"/>
    </source>
</evidence>